<dbReference type="InterPro" id="IPR011711">
    <property type="entry name" value="GntR_C"/>
</dbReference>
<dbReference type="SMART" id="SM00895">
    <property type="entry name" value="FCD"/>
    <property type="match status" value="1"/>
</dbReference>
<dbReference type="SMART" id="SM00345">
    <property type="entry name" value="HTH_GNTR"/>
    <property type="match status" value="1"/>
</dbReference>
<keyword evidence="2" id="KW-0238">DNA-binding</keyword>
<feature type="domain" description="HTH gntR-type" evidence="4">
    <location>
        <begin position="40"/>
        <end position="108"/>
    </location>
</feature>
<dbReference type="InterPro" id="IPR008920">
    <property type="entry name" value="TF_FadR/GntR_C"/>
</dbReference>
<evidence type="ECO:0000259" key="4">
    <source>
        <dbReference type="PROSITE" id="PS50949"/>
    </source>
</evidence>
<dbReference type="SUPFAM" id="SSF46785">
    <property type="entry name" value="Winged helix' DNA-binding domain"/>
    <property type="match status" value="1"/>
</dbReference>
<dbReference type="Gene3D" id="1.10.10.10">
    <property type="entry name" value="Winged helix-like DNA-binding domain superfamily/Winged helix DNA-binding domain"/>
    <property type="match status" value="1"/>
</dbReference>
<dbReference type="InterPro" id="IPR000524">
    <property type="entry name" value="Tscrpt_reg_HTH_GntR"/>
</dbReference>
<evidence type="ECO:0000256" key="3">
    <source>
        <dbReference type="ARBA" id="ARBA00023163"/>
    </source>
</evidence>
<dbReference type="Pfam" id="PF00392">
    <property type="entry name" value="GntR"/>
    <property type="match status" value="1"/>
</dbReference>
<dbReference type="PANTHER" id="PTHR43537:SF5">
    <property type="entry name" value="UXU OPERON TRANSCRIPTIONAL REGULATOR"/>
    <property type="match status" value="1"/>
</dbReference>
<evidence type="ECO:0000313" key="6">
    <source>
        <dbReference type="Proteomes" id="UP000242951"/>
    </source>
</evidence>
<dbReference type="PROSITE" id="PS50949">
    <property type="entry name" value="HTH_GNTR"/>
    <property type="match status" value="1"/>
</dbReference>
<dbReference type="Proteomes" id="UP000242951">
    <property type="component" value="Unassembled WGS sequence"/>
</dbReference>
<comment type="caution">
    <text evidence="5">The sequence shown here is derived from an EMBL/GenBank/DDBJ whole genome shotgun (WGS) entry which is preliminary data.</text>
</comment>
<evidence type="ECO:0000256" key="2">
    <source>
        <dbReference type="ARBA" id="ARBA00023125"/>
    </source>
</evidence>
<gene>
    <name evidence="5" type="ORF">BPMI_00710</name>
</gene>
<dbReference type="PRINTS" id="PR00035">
    <property type="entry name" value="HTHGNTR"/>
</dbReference>
<keyword evidence="6" id="KW-1185">Reference proteome</keyword>
<dbReference type="Gene3D" id="1.20.120.530">
    <property type="entry name" value="GntR ligand-binding domain-like"/>
    <property type="match status" value="1"/>
</dbReference>
<protein>
    <submittedName>
        <fullName evidence="5">D-glucarate or D-galactorate regulator, GntR family</fullName>
    </submittedName>
</protein>
<dbReference type="InterPro" id="IPR036388">
    <property type="entry name" value="WH-like_DNA-bd_sf"/>
</dbReference>
<evidence type="ECO:0000256" key="1">
    <source>
        <dbReference type="ARBA" id="ARBA00023015"/>
    </source>
</evidence>
<sequence>MLQVLCAAAARTRGNARLSPILSIRLLNFADRFMKSIESKRLYQSVASQIVKLIKGGKFPPGERLPAERELALKLGVSRPSLREALIALEIGGKVEIRVGSGVYVRHANFDDDNTAAVAALGDSPSELMQARAAIEGSVAVLAAARMTAAILECIRRSIDRMRRLAIAGKSLVEADRQFHILIAEASGNSVLRRFVGQLFDSRHDPIAAAMRGHTESPETWSAAIREHEDIWRALRATDPIAAQAAMGAHLKTSEERWTDGTLKEAVAETILHTREASQ</sequence>
<dbReference type="Pfam" id="PF07729">
    <property type="entry name" value="FCD"/>
    <property type="match status" value="1"/>
</dbReference>
<reference evidence="5 6" key="1">
    <citation type="submission" date="2015-06" db="EMBL/GenBank/DDBJ databases">
        <title>Comparative genomics of Burkholderia leaf nodule symbionts.</title>
        <authorList>
            <person name="Carlier A."/>
            <person name="Eberl L."/>
            <person name="Pinto-Carbo M."/>
        </authorList>
    </citation>
    <scope>NUCLEOTIDE SEQUENCE [LARGE SCALE GENOMIC DNA]</scope>
    <source>
        <strain evidence="5 6">UZHbot3</strain>
    </source>
</reference>
<dbReference type="PANTHER" id="PTHR43537">
    <property type="entry name" value="TRANSCRIPTIONAL REGULATOR, GNTR FAMILY"/>
    <property type="match status" value="1"/>
</dbReference>
<keyword evidence="3" id="KW-0804">Transcription</keyword>
<accession>A0ABR5HJQ1</accession>
<dbReference type="SUPFAM" id="SSF48008">
    <property type="entry name" value="GntR ligand-binding domain-like"/>
    <property type="match status" value="1"/>
</dbReference>
<proteinExistence type="predicted"/>
<name>A0ABR5HJQ1_9BURK</name>
<evidence type="ECO:0000313" key="5">
    <source>
        <dbReference type="EMBL" id="KMQ73794.1"/>
    </source>
</evidence>
<dbReference type="EMBL" id="LELG01000424">
    <property type="protein sequence ID" value="KMQ73794.1"/>
    <property type="molecule type" value="Genomic_DNA"/>
</dbReference>
<organism evidence="5 6">
    <name type="scientific">Candidatus Burkholderia pumila</name>
    <dbReference type="NCBI Taxonomy" id="1090375"/>
    <lineage>
        <taxon>Bacteria</taxon>
        <taxon>Pseudomonadati</taxon>
        <taxon>Pseudomonadota</taxon>
        <taxon>Betaproteobacteria</taxon>
        <taxon>Burkholderiales</taxon>
        <taxon>Burkholderiaceae</taxon>
        <taxon>Burkholderia</taxon>
    </lineage>
</organism>
<dbReference type="CDD" id="cd07377">
    <property type="entry name" value="WHTH_GntR"/>
    <property type="match status" value="1"/>
</dbReference>
<dbReference type="InterPro" id="IPR036390">
    <property type="entry name" value="WH_DNA-bd_sf"/>
</dbReference>
<keyword evidence="1" id="KW-0805">Transcription regulation</keyword>